<dbReference type="STRING" id="658196.A0A397TKU7"/>
<keyword evidence="2" id="KW-1185">Reference proteome</keyword>
<organism evidence="1 2">
    <name type="scientific">Glomus cerebriforme</name>
    <dbReference type="NCBI Taxonomy" id="658196"/>
    <lineage>
        <taxon>Eukaryota</taxon>
        <taxon>Fungi</taxon>
        <taxon>Fungi incertae sedis</taxon>
        <taxon>Mucoromycota</taxon>
        <taxon>Glomeromycotina</taxon>
        <taxon>Glomeromycetes</taxon>
        <taxon>Glomerales</taxon>
        <taxon>Glomeraceae</taxon>
        <taxon>Glomus</taxon>
    </lineage>
</organism>
<dbReference type="InterPro" id="IPR028978">
    <property type="entry name" value="Chorismate_lyase_/UTRA_dom_sf"/>
</dbReference>
<name>A0A397TKU7_9GLOM</name>
<dbReference type="AlphaFoldDB" id="A0A397TKU7"/>
<reference evidence="1 2" key="1">
    <citation type="submission" date="2018-06" db="EMBL/GenBank/DDBJ databases">
        <title>Comparative genomics reveals the genomic features of Rhizophagus irregularis, R. cerebriforme, R. diaphanum and Gigaspora rosea, and their symbiotic lifestyle signature.</title>
        <authorList>
            <person name="Morin E."/>
            <person name="San Clemente H."/>
            <person name="Chen E.C.H."/>
            <person name="De La Providencia I."/>
            <person name="Hainaut M."/>
            <person name="Kuo A."/>
            <person name="Kohler A."/>
            <person name="Murat C."/>
            <person name="Tang N."/>
            <person name="Roy S."/>
            <person name="Loubradou J."/>
            <person name="Henrissat B."/>
            <person name="Grigoriev I.V."/>
            <person name="Corradi N."/>
            <person name="Roux C."/>
            <person name="Martin F.M."/>
        </authorList>
    </citation>
    <scope>NUCLEOTIDE SEQUENCE [LARGE SCALE GENOMIC DNA]</scope>
    <source>
        <strain evidence="1 2">DAOM 227022</strain>
    </source>
</reference>
<dbReference type="SUPFAM" id="SSF64288">
    <property type="entry name" value="Chorismate lyase-like"/>
    <property type="match status" value="1"/>
</dbReference>
<sequence>MSNNKNIIVDNDARKIIPNNFGDVMSLRTTTLLLPDEFSGLERICLTANGNLQRILSSWFNKTVTVDIIKNKSVDIKTESRIKTLVATNKKEVSSKNINYNQKNNECNNELPILKRFDREVNLICEGKIICNAISDVIIRDHKVVQLIEHDGLGIGQLFRYLDKLPSFHLHHIGRTTKIWWRDYSLHIFGVECHIKETFPNNLFVNGWLNNDDNNNLLYLEKNENENNINDDDDIRIWKLE</sequence>
<dbReference type="OrthoDB" id="5673at2759"/>
<evidence type="ECO:0000313" key="2">
    <source>
        <dbReference type="Proteomes" id="UP000265703"/>
    </source>
</evidence>
<protein>
    <submittedName>
        <fullName evidence="1">Uncharacterized protein</fullName>
    </submittedName>
</protein>
<proteinExistence type="predicted"/>
<dbReference type="Gene3D" id="3.40.1410.10">
    <property type="entry name" value="Chorismate lyase-like"/>
    <property type="match status" value="1"/>
</dbReference>
<gene>
    <name evidence="1" type="ORF">C1645_732701</name>
</gene>
<comment type="caution">
    <text evidence="1">The sequence shown here is derived from an EMBL/GenBank/DDBJ whole genome shotgun (WGS) entry which is preliminary data.</text>
</comment>
<accession>A0A397TKU7</accession>
<dbReference type="EMBL" id="QKYT01000034">
    <property type="protein sequence ID" value="RIA97097.1"/>
    <property type="molecule type" value="Genomic_DNA"/>
</dbReference>
<dbReference type="Proteomes" id="UP000265703">
    <property type="component" value="Unassembled WGS sequence"/>
</dbReference>
<evidence type="ECO:0000313" key="1">
    <source>
        <dbReference type="EMBL" id="RIA97097.1"/>
    </source>
</evidence>